<gene>
    <name evidence="11" type="ORF">A3E46_02630</name>
</gene>
<evidence type="ECO:0000256" key="9">
    <source>
        <dbReference type="ARBA" id="ARBA00022842"/>
    </source>
</evidence>
<dbReference type="Pfam" id="PF02367">
    <property type="entry name" value="TsaE"/>
    <property type="match status" value="1"/>
</dbReference>
<dbReference type="GO" id="GO:0046872">
    <property type="term" value="F:metal ion binding"/>
    <property type="evidence" value="ECO:0007669"/>
    <property type="project" value="UniProtKB-KW"/>
</dbReference>
<keyword evidence="6" id="KW-0479">Metal-binding</keyword>
<evidence type="ECO:0000313" key="12">
    <source>
        <dbReference type="Proteomes" id="UP000178313"/>
    </source>
</evidence>
<evidence type="ECO:0000256" key="1">
    <source>
        <dbReference type="ARBA" id="ARBA00004496"/>
    </source>
</evidence>
<dbReference type="Gene3D" id="3.40.50.300">
    <property type="entry name" value="P-loop containing nucleotide triphosphate hydrolases"/>
    <property type="match status" value="1"/>
</dbReference>
<accession>A0A1F8AZV3</accession>
<keyword evidence="5" id="KW-0819">tRNA processing</keyword>
<dbReference type="InterPro" id="IPR003442">
    <property type="entry name" value="T6A_TsaE"/>
</dbReference>
<comment type="subcellular location">
    <subcellularLocation>
        <location evidence="1">Cytoplasm</location>
    </subcellularLocation>
</comment>
<dbReference type="GO" id="GO:0016740">
    <property type="term" value="F:transferase activity"/>
    <property type="evidence" value="ECO:0007669"/>
    <property type="project" value="UniProtKB-KW"/>
</dbReference>
<keyword evidence="4" id="KW-0963">Cytoplasm</keyword>
<dbReference type="PANTHER" id="PTHR33540:SF2">
    <property type="entry name" value="TRNA THREONYLCARBAMOYLADENOSINE BIOSYNTHESIS PROTEIN TSAE"/>
    <property type="match status" value="1"/>
</dbReference>
<evidence type="ECO:0000256" key="3">
    <source>
        <dbReference type="ARBA" id="ARBA00019010"/>
    </source>
</evidence>
<proteinExistence type="inferred from homology"/>
<keyword evidence="8" id="KW-0067">ATP-binding</keyword>
<dbReference type="GO" id="GO:0005737">
    <property type="term" value="C:cytoplasm"/>
    <property type="evidence" value="ECO:0007669"/>
    <property type="project" value="UniProtKB-SubCell"/>
</dbReference>
<dbReference type="SUPFAM" id="SSF52540">
    <property type="entry name" value="P-loop containing nucleoside triphosphate hydrolases"/>
    <property type="match status" value="1"/>
</dbReference>
<dbReference type="GO" id="GO:0002949">
    <property type="term" value="P:tRNA threonylcarbamoyladenosine modification"/>
    <property type="evidence" value="ECO:0007669"/>
    <property type="project" value="InterPro"/>
</dbReference>
<evidence type="ECO:0000313" key="11">
    <source>
        <dbReference type="EMBL" id="OGM57160.1"/>
    </source>
</evidence>
<organism evidence="11 12">
    <name type="scientific">Candidatus Woesebacteria bacterium RIFCSPHIGHO2_12_FULL_46_16</name>
    <dbReference type="NCBI Taxonomy" id="1802513"/>
    <lineage>
        <taxon>Bacteria</taxon>
        <taxon>Candidatus Woeseibacteriota</taxon>
    </lineage>
</organism>
<dbReference type="InterPro" id="IPR027417">
    <property type="entry name" value="P-loop_NTPase"/>
</dbReference>
<dbReference type="Proteomes" id="UP000178313">
    <property type="component" value="Unassembled WGS sequence"/>
</dbReference>
<sequence length="139" mass="15625">MEFITESSQETQDLGQKIAADLVGGEILALTGDLGSGKTTFVQGFSKGLGLTSRIISPTFILMRKYQASDKDFYHIDLYRLEKEVDKEVVNLGVTDIWGKPGNIVVIEWAEKIKDLIPKSAKWIFFENLGEDKRKITIK</sequence>
<dbReference type="STRING" id="1802513.A3E46_02630"/>
<keyword evidence="11" id="KW-0808">Transferase</keyword>
<dbReference type="NCBIfam" id="TIGR00150">
    <property type="entry name" value="T6A_YjeE"/>
    <property type="match status" value="1"/>
</dbReference>
<comment type="caution">
    <text evidence="11">The sequence shown here is derived from an EMBL/GenBank/DDBJ whole genome shotgun (WGS) entry which is preliminary data.</text>
</comment>
<dbReference type="EMBL" id="MGGZ01000017">
    <property type="protein sequence ID" value="OGM57160.1"/>
    <property type="molecule type" value="Genomic_DNA"/>
</dbReference>
<keyword evidence="7" id="KW-0547">Nucleotide-binding</keyword>
<evidence type="ECO:0000256" key="5">
    <source>
        <dbReference type="ARBA" id="ARBA00022694"/>
    </source>
</evidence>
<evidence type="ECO:0000256" key="6">
    <source>
        <dbReference type="ARBA" id="ARBA00022723"/>
    </source>
</evidence>
<dbReference type="GO" id="GO:0005524">
    <property type="term" value="F:ATP binding"/>
    <property type="evidence" value="ECO:0007669"/>
    <property type="project" value="UniProtKB-KW"/>
</dbReference>
<protein>
    <recommendedName>
        <fullName evidence="3">tRNA threonylcarbamoyladenosine biosynthesis protein TsaE</fullName>
    </recommendedName>
    <alternativeName>
        <fullName evidence="10">t(6)A37 threonylcarbamoyladenosine biosynthesis protein TsaE</fullName>
    </alternativeName>
</protein>
<evidence type="ECO:0000256" key="7">
    <source>
        <dbReference type="ARBA" id="ARBA00022741"/>
    </source>
</evidence>
<reference evidence="11 12" key="1">
    <citation type="journal article" date="2016" name="Nat. Commun.">
        <title>Thousands of microbial genomes shed light on interconnected biogeochemical processes in an aquifer system.</title>
        <authorList>
            <person name="Anantharaman K."/>
            <person name="Brown C.T."/>
            <person name="Hug L.A."/>
            <person name="Sharon I."/>
            <person name="Castelle C.J."/>
            <person name="Probst A.J."/>
            <person name="Thomas B.C."/>
            <person name="Singh A."/>
            <person name="Wilkins M.J."/>
            <person name="Karaoz U."/>
            <person name="Brodie E.L."/>
            <person name="Williams K.H."/>
            <person name="Hubbard S.S."/>
            <person name="Banfield J.F."/>
        </authorList>
    </citation>
    <scope>NUCLEOTIDE SEQUENCE [LARGE SCALE GENOMIC DNA]</scope>
</reference>
<dbReference type="AlphaFoldDB" id="A0A1F8AZV3"/>
<name>A0A1F8AZV3_9BACT</name>
<comment type="similarity">
    <text evidence="2">Belongs to the TsaE family.</text>
</comment>
<evidence type="ECO:0000256" key="2">
    <source>
        <dbReference type="ARBA" id="ARBA00007599"/>
    </source>
</evidence>
<evidence type="ECO:0000256" key="8">
    <source>
        <dbReference type="ARBA" id="ARBA00022840"/>
    </source>
</evidence>
<evidence type="ECO:0000256" key="4">
    <source>
        <dbReference type="ARBA" id="ARBA00022490"/>
    </source>
</evidence>
<dbReference type="PANTHER" id="PTHR33540">
    <property type="entry name" value="TRNA THREONYLCARBAMOYLADENOSINE BIOSYNTHESIS PROTEIN TSAE"/>
    <property type="match status" value="1"/>
</dbReference>
<evidence type="ECO:0000256" key="10">
    <source>
        <dbReference type="ARBA" id="ARBA00032441"/>
    </source>
</evidence>
<keyword evidence="9" id="KW-0460">Magnesium</keyword>